<accession>A0A2P2K8K6</accession>
<sequence>MLAISATCSFSPTFWAWDPFTNQWHLLPVKCSHLNQ</sequence>
<protein>
    <submittedName>
        <fullName evidence="1">Uncharacterized protein</fullName>
    </submittedName>
</protein>
<organism evidence="1">
    <name type="scientific">Rhizophora mucronata</name>
    <name type="common">Asiatic mangrove</name>
    <dbReference type="NCBI Taxonomy" id="61149"/>
    <lineage>
        <taxon>Eukaryota</taxon>
        <taxon>Viridiplantae</taxon>
        <taxon>Streptophyta</taxon>
        <taxon>Embryophyta</taxon>
        <taxon>Tracheophyta</taxon>
        <taxon>Spermatophyta</taxon>
        <taxon>Magnoliopsida</taxon>
        <taxon>eudicotyledons</taxon>
        <taxon>Gunneridae</taxon>
        <taxon>Pentapetalae</taxon>
        <taxon>rosids</taxon>
        <taxon>fabids</taxon>
        <taxon>Malpighiales</taxon>
        <taxon>Rhizophoraceae</taxon>
        <taxon>Rhizophora</taxon>
    </lineage>
</organism>
<dbReference type="AlphaFoldDB" id="A0A2P2K8K6"/>
<reference evidence="1" key="1">
    <citation type="submission" date="2018-02" db="EMBL/GenBank/DDBJ databases">
        <title>Rhizophora mucronata_Transcriptome.</title>
        <authorList>
            <person name="Meera S.P."/>
            <person name="Sreeshan A."/>
            <person name="Augustine A."/>
        </authorList>
    </citation>
    <scope>NUCLEOTIDE SEQUENCE</scope>
    <source>
        <tissue evidence="1">Leaf</tissue>
    </source>
</reference>
<proteinExistence type="predicted"/>
<evidence type="ECO:0000313" key="1">
    <source>
        <dbReference type="EMBL" id="MBX02021.1"/>
    </source>
</evidence>
<name>A0A2P2K8K6_RHIMU</name>
<dbReference type="EMBL" id="GGEC01021537">
    <property type="protein sequence ID" value="MBX02021.1"/>
    <property type="molecule type" value="Transcribed_RNA"/>
</dbReference>